<feature type="domain" description="Peptidase S8/S53" evidence="7">
    <location>
        <begin position="148"/>
        <end position="414"/>
    </location>
</feature>
<accession>A0ABQ3I5V2</accession>
<dbReference type="Proteomes" id="UP000658258">
    <property type="component" value="Unassembled WGS sequence"/>
</dbReference>
<dbReference type="SUPFAM" id="SSF52743">
    <property type="entry name" value="Subtilisin-like"/>
    <property type="match status" value="1"/>
</dbReference>
<evidence type="ECO:0000313" key="8">
    <source>
        <dbReference type="EMBL" id="GHE60977.1"/>
    </source>
</evidence>
<dbReference type="InterPro" id="IPR050131">
    <property type="entry name" value="Peptidase_S8_subtilisin-like"/>
</dbReference>
<feature type="active site" description="Charge relay system" evidence="5">
    <location>
        <position position="362"/>
    </location>
</feature>
<comment type="caution">
    <text evidence="8">The sequence shown here is derived from an EMBL/GenBank/DDBJ whole genome shotgun (WGS) entry which is preliminary data.</text>
</comment>
<evidence type="ECO:0000313" key="9">
    <source>
        <dbReference type="Proteomes" id="UP000658258"/>
    </source>
</evidence>
<dbReference type="PRINTS" id="PR00723">
    <property type="entry name" value="SUBTILISIN"/>
</dbReference>
<evidence type="ECO:0000256" key="5">
    <source>
        <dbReference type="PROSITE-ProRule" id="PRU01240"/>
    </source>
</evidence>
<dbReference type="PROSITE" id="PS00137">
    <property type="entry name" value="SUBTILASE_HIS"/>
    <property type="match status" value="1"/>
</dbReference>
<dbReference type="EMBL" id="BNAG01000002">
    <property type="protein sequence ID" value="GHE60977.1"/>
    <property type="molecule type" value="Genomic_DNA"/>
</dbReference>
<evidence type="ECO:0000259" key="7">
    <source>
        <dbReference type="Pfam" id="PF00082"/>
    </source>
</evidence>
<dbReference type="InterPro" id="IPR000209">
    <property type="entry name" value="Peptidase_S8/S53_dom"/>
</dbReference>
<organism evidence="8 9">
    <name type="scientific">Roseivirga thermotolerans</name>
    <dbReference type="NCBI Taxonomy" id="1758176"/>
    <lineage>
        <taxon>Bacteria</taxon>
        <taxon>Pseudomonadati</taxon>
        <taxon>Bacteroidota</taxon>
        <taxon>Cytophagia</taxon>
        <taxon>Cytophagales</taxon>
        <taxon>Roseivirgaceae</taxon>
        <taxon>Roseivirga</taxon>
    </lineage>
</organism>
<dbReference type="PROSITE" id="PS00136">
    <property type="entry name" value="SUBTILASE_ASP"/>
    <property type="match status" value="1"/>
</dbReference>
<keyword evidence="3 5" id="KW-0378">Hydrolase</keyword>
<name>A0ABQ3I5V2_9BACT</name>
<keyword evidence="2 5" id="KW-0645">Protease</keyword>
<dbReference type="InterPro" id="IPR022398">
    <property type="entry name" value="Peptidase_S8_His-AS"/>
</dbReference>
<proteinExistence type="inferred from homology"/>
<dbReference type="InterPro" id="IPR015500">
    <property type="entry name" value="Peptidase_S8_subtilisin-rel"/>
</dbReference>
<keyword evidence="4 5" id="KW-0720">Serine protease</keyword>
<dbReference type="PROSITE" id="PS00138">
    <property type="entry name" value="SUBTILASE_SER"/>
    <property type="match status" value="1"/>
</dbReference>
<feature type="active site" description="Charge relay system" evidence="5">
    <location>
        <position position="201"/>
    </location>
</feature>
<dbReference type="InterPro" id="IPR023828">
    <property type="entry name" value="Peptidase_S8_Ser-AS"/>
</dbReference>
<dbReference type="Pfam" id="PF00082">
    <property type="entry name" value="Peptidase_S8"/>
    <property type="match status" value="1"/>
</dbReference>
<dbReference type="RefSeq" id="WP_189629600.1">
    <property type="nucleotide sequence ID" value="NZ_BNAG01000002.1"/>
</dbReference>
<dbReference type="PROSITE" id="PS51892">
    <property type="entry name" value="SUBTILASE"/>
    <property type="match status" value="1"/>
</dbReference>
<protein>
    <recommendedName>
        <fullName evidence="7">Peptidase S8/S53 domain-containing protein</fullName>
    </recommendedName>
</protein>
<evidence type="ECO:0000256" key="2">
    <source>
        <dbReference type="ARBA" id="ARBA00022670"/>
    </source>
</evidence>
<gene>
    <name evidence="8" type="ORF">GCM10011340_14850</name>
</gene>
<keyword evidence="9" id="KW-1185">Reference proteome</keyword>
<evidence type="ECO:0000256" key="3">
    <source>
        <dbReference type="ARBA" id="ARBA00022801"/>
    </source>
</evidence>
<reference evidence="9" key="1">
    <citation type="journal article" date="2019" name="Int. J. Syst. Evol. Microbiol.">
        <title>The Global Catalogue of Microorganisms (GCM) 10K type strain sequencing project: providing services to taxonomists for standard genome sequencing and annotation.</title>
        <authorList>
            <consortium name="The Broad Institute Genomics Platform"/>
            <consortium name="The Broad Institute Genome Sequencing Center for Infectious Disease"/>
            <person name="Wu L."/>
            <person name="Ma J."/>
        </authorList>
    </citation>
    <scope>NUCLEOTIDE SEQUENCE [LARGE SCALE GENOMIC DNA]</scope>
    <source>
        <strain evidence="9">CGMCC 1.15111</strain>
    </source>
</reference>
<feature type="active site" description="Charge relay system" evidence="5">
    <location>
        <position position="154"/>
    </location>
</feature>
<evidence type="ECO:0000256" key="1">
    <source>
        <dbReference type="ARBA" id="ARBA00011073"/>
    </source>
</evidence>
<comment type="similarity">
    <text evidence="1 5 6">Belongs to the peptidase S8 family.</text>
</comment>
<evidence type="ECO:0000256" key="6">
    <source>
        <dbReference type="RuleBase" id="RU003355"/>
    </source>
</evidence>
<evidence type="ECO:0000256" key="4">
    <source>
        <dbReference type="ARBA" id="ARBA00022825"/>
    </source>
</evidence>
<dbReference type="PANTHER" id="PTHR43806:SF11">
    <property type="entry name" value="CEREVISIN-RELATED"/>
    <property type="match status" value="1"/>
</dbReference>
<dbReference type="InterPro" id="IPR036852">
    <property type="entry name" value="Peptidase_S8/S53_dom_sf"/>
</dbReference>
<dbReference type="PANTHER" id="PTHR43806">
    <property type="entry name" value="PEPTIDASE S8"/>
    <property type="match status" value="1"/>
</dbReference>
<dbReference type="Gene3D" id="3.40.50.200">
    <property type="entry name" value="Peptidase S8/S53 domain"/>
    <property type="match status" value="1"/>
</dbReference>
<dbReference type="InterPro" id="IPR023827">
    <property type="entry name" value="Peptidase_S8_Asp-AS"/>
</dbReference>
<sequence>MREHLIIKLHKPVSGQFSSWQQLIHDKSSPQFSLAADVDSILEKNQVPVWVTHEYEKAKKSGWSPTEVKNGLNRIYRLILRNKASIPQSLVDQIALLPEVEYVRKFEIASAELPKYEAHSVLNDQFPQRAQEKIIKEAHRFTQGHPTIKVAVLDTGITATHPELRHALLDGKDFVDIIDGQSDFVGDFLGFDNDPGDEVGHGTHVTGIIAARGLHMPMGLSPRSKIIPVRVLGAMRKGDSVVGAGIVDNINAGLKFAIDAKADIINMSLGIKHSGGGLPHKEVIDYAKDEGVTIVAAAGNDGRHQMYYPGANPYVIAVGALDTNGEIAPYSTYGAHISFVAPGTTIYSTYLENKYAYSSGTSQAAPFVTALIALMKSYAKKRDKALSDSSIKKLLMLTADRKTRKLKEMKTGFGAVNPVDALKLLDYKLN</sequence>